<reference evidence="1" key="1">
    <citation type="submission" date="2022-11" db="EMBL/GenBank/DDBJ databases">
        <title>Draft genome sequence of Hoeflea poritis E7-10 and Hoeflea prorocentri PM5-8, separated from scleractinian coral Porites lutea and marine dinoflagellate.</title>
        <authorList>
            <person name="Zhang G."/>
            <person name="Wei Q."/>
            <person name="Cai L."/>
        </authorList>
    </citation>
    <scope>NUCLEOTIDE SEQUENCE</scope>
    <source>
        <strain evidence="1">PM5-8</strain>
    </source>
</reference>
<dbReference type="RefSeq" id="WP_267990474.1">
    <property type="nucleotide sequence ID" value="NZ_JAPJZI010000001.1"/>
</dbReference>
<comment type="caution">
    <text evidence="1">The sequence shown here is derived from an EMBL/GenBank/DDBJ whole genome shotgun (WGS) entry which is preliminary data.</text>
</comment>
<dbReference type="EMBL" id="JAPJZI010000001">
    <property type="protein sequence ID" value="MDA5399022.1"/>
    <property type="molecule type" value="Genomic_DNA"/>
</dbReference>
<dbReference type="AlphaFoldDB" id="A0A9X3ZGX5"/>
<keyword evidence="2" id="KW-1185">Reference proteome</keyword>
<name>A0A9X3ZGX5_9HYPH</name>
<gene>
    <name evidence="1" type="ORF">OQ273_10605</name>
</gene>
<evidence type="ECO:0000313" key="1">
    <source>
        <dbReference type="EMBL" id="MDA5399022.1"/>
    </source>
</evidence>
<dbReference type="Proteomes" id="UP001151234">
    <property type="component" value="Unassembled WGS sequence"/>
</dbReference>
<proteinExistence type="predicted"/>
<sequence>MPLQSIAEKAVAKIVETEPSLSQESQAAIARIVEQAVMDAAVSASQRCANVVGAHLEHEEDKAHQITEKIKREETALVANLMGMR</sequence>
<evidence type="ECO:0000313" key="2">
    <source>
        <dbReference type="Proteomes" id="UP001151234"/>
    </source>
</evidence>
<accession>A0A9X3ZGX5</accession>
<protein>
    <submittedName>
        <fullName evidence="1">Uncharacterized protein</fullName>
    </submittedName>
</protein>
<organism evidence="1 2">
    <name type="scientific">Hoeflea prorocentri</name>
    <dbReference type="NCBI Taxonomy" id="1922333"/>
    <lineage>
        <taxon>Bacteria</taxon>
        <taxon>Pseudomonadati</taxon>
        <taxon>Pseudomonadota</taxon>
        <taxon>Alphaproteobacteria</taxon>
        <taxon>Hyphomicrobiales</taxon>
        <taxon>Rhizobiaceae</taxon>
        <taxon>Hoeflea</taxon>
    </lineage>
</organism>